<dbReference type="SUPFAM" id="SSF51735">
    <property type="entry name" value="NAD(P)-binding Rossmann-fold domains"/>
    <property type="match status" value="1"/>
</dbReference>
<gene>
    <name evidence="2" type="ORF">SAMN05421837_101844</name>
</gene>
<dbReference type="EMBL" id="FNUJ01000001">
    <property type="protein sequence ID" value="SEF21397.1"/>
    <property type="molecule type" value="Genomic_DNA"/>
</dbReference>
<evidence type="ECO:0000313" key="3">
    <source>
        <dbReference type="Proteomes" id="UP000198878"/>
    </source>
</evidence>
<protein>
    <recommendedName>
        <fullName evidence="1">Phosphogluconate dehydrogenase NAD-binding putative C-terminal domain-containing protein</fullName>
    </recommendedName>
</protein>
<dbReference type="OrthoDB" id="1271986at2"/>
<dbReference type="SUPFAM" id="SSF48179">
    <property type="entry name" value="6-phosphogluconate dehydrogenase C-terminal domain-like"/>
    <property type="match status" value="1"/>
</dbReference>
<dbReference type="InterPro" id="IPR008927">
    <property type="entry name" value="6-PGluconate_DH-like_C_sf"/>
</dbReference>
<organism evidence="2 3">
    <name type="scientific">Amycolatopsis pretoriensis</name>
    <dbReference type="NCBI Taxonomy" id="218821"/>
    <lineage>
        <taxon>Bacteria</taxon>
        <taxon>Bacillati</taxon>
        <taxon>Actinomycetota</taxon>
        <taxon>Actinomycetes</taxon>
        <taxon>Pseudonocardiales</taxon>
        <taxon>Pseudonocardiaceae</taxon>
        <taxon>Amycolatopsis</taxon>
    </lineage>
</organism>
<feature type="domain" description="Phosphogluconate dehydrogenase NAD-binding putative C-terminal" evidence="1">
    <location>
        <begin position="187"/>
        <end position="255"/>
    </location>
</feature>
<evidence type="ECO:0000313" key="2">
    <source>
        <dbReference type="EMBL" id="SEF21397.1"/>
    </source>
</evidence>
<sequence length="279" mass="28400">MTSVGLLHPGAMGAAVGAVLTRAGTPVSWVSAGRGPATRRRAEEAGLTEVPDVAALAGCDVVLSVCPPAHALDVARSVAATGFAGVYLDANAISPRHAEEVEALFGGTATVADGGLVGPPPRSAGTTRLYLSGPEAAVTPLARLFEGTYLKPVVLDGPVGRASALKLSFAAYNKLTFALAAQSYALAEHHGVGDELRELAADVLPATPLGAPAGIASAAGRAWRWEGEMAEIAEACAAAGLSPALLDAVRELFGHWREHRDDDGVTLPRLLQALVTPPG</sequence>
<dbReference type="InterPro" id="IPR013328">
    <property type="entry name" value="6PGD_dom2"/>
</dbReference>
<dbReference type="InterPro" id="IPR036291">
    <property type="entry name" value="NAD(P)-bd_dom_sf"/>
</dbReference>
<dbReference type="InterPro" id="IPR015814">
    <property type="entry name" value="Pgluconate_DH_NAD-bd_C"/>
</dbReference>
<dbReference type="Pfam" id="PF09130">
    <property type="entry name" value="DUF1932"/>
    <property type="match status" value="1"/>
</dbReference>
<dbReference type="STRING" id="218821.SAMN05421837_101844"/>
<dbReference type="RefSeq" id="WP_158104202.1">
    <property type="nucleotide sequence ID" value="NZ_FNUJ01000001.1"/>
</dbReference>
<dbReference type="Proteomes" id="UP000198878">
    <property type="component" value="Unassembled WGS sequence"/>
</dbReference>
<reference evidence="3" key="1">
    <citation type="submission" date="2016-10" db="EMBL/GenBank/DDBJ databases">
        <authorList>
            <person name="Varghese N."/>
            <person name="Submissions S."/>
        </authorList>
    </citation>
    <scope>NUCLEOTIDE SEQUENCE [LARGE SCALE GENOMIC DNA]</scope>
    <source>
        <strain evidence="3">DSM 44654</strain>
    </source>
</reference>
<evidence type="ECO:0000259" key="1">
    <source>
        <dbReference type="Pfam" id="PF09130"/>
    </source>
</evidence>
<keyword evidence="3" id="KW-1185">Reference proteome</keyword>
<dbReference type="Gene3D" id="3.40.50.720">
    <property type="entry name" value="NAD(P)-binding Rossmann-like Domain"/>
    <property type="match status" value="1"/>
</dbReference>
<dbReference type="AlphaFoldDB" id="A0A1H5Q811"/>
<name>A0A1H5Q811_9PSEU</name>
<proteinExistence type="predicted"/>
<dbReference type="Gene3D" id="1.10.1040.10">
    <property type="entry name" value="N-(1-d-carboxylethyl)-l-norvaline Dehydrogenase, domain 2"/>
    <property type="match status" value="1"/>
</dbReference>
<accession>A0A1H5Q811</accession>